<organism evidence="1">
    <name type="scientific">marine sediment metagenome</name>
    <dbReference type="NCBI Taxonomy" id="412755"/>
    <lineage>
        <taxon>unclassified sequences</taxon>
        <taxon>metagenomes</taxon>
        <taxon>ecological metagenomes</taxon>
    </lineage>
</organism>
<feature type="non-terminal residue" evidence="1">
    <location>
        <position position="1"/>
    </location>
</feature>
<reference evidence="1" key="1">
    <citation type="journal article" date="2014" name="Front. Microbiol.">
        <title>High frequency of phylogenetically diverse reductive dehalogenase-homologous genes in deep subseafloor sedimentary metagenomes.</title>
        <authorList>
            <person name="Kawai M."/>
            <person name="Futagami T."/>
            <person name="Toyoda A."/>
            <person name="Takaki Y."/>
            <person name="Nishi S."/>
            <person name="Hori S."/>
            <person name="Arai W."/>
            <person name="Tsubouchi T."/>
            <person name="Morono Y."/>
            <person name="Uchiyama I."/>
            <person name="Ito T."/>
            <person name="Fujiyama A."/>
            <person name="Inagaki F."/>
            <person name="Takami H."/>
        </authorList>
    </citation>
    <scope>NUCLEOTIDE SEQUENCE</scope>
    <source>
        <strain evidence="1">Expedition CK06-06</strain>
    </source>
</reference>
<protein>
    <submittedName>
        <fullName evidence="1">Uncharacterized protein</fullName>
    </submittedName>
</protein>
<dbReference type="AlphaFoldDB" id="X0UXB2"/>
<dbReference type="EMBL" id="BARS01025508">
    <property type="protein sequence ID" value="GAG04943.1"/>
    <property type="molecule type" value="Genomic_DNA"/>
</dbReference>
<accession>X0UXB2</accession>
<gene>
    <name evidence="1" type="ORF">S01H1_40300</name>
</gene>
<evidence type="ECO:0000313" key="1">
    <source>
        <dbReference type="EMBL" id="GAG04943.1"/>
    </source>
</evidence>
<comment type="caution">
    <text evidence="1">The sequence shown here is derived from an EMBL/GenBank/DDBJ whole genome shotgun (WGS) entry which is preliminary data.</text>
</comment>
<proteinExistence type="predicted"/>
<sequence>KDMWMDGLKYDNIVQYKHKGDAPSEGKIQIICY</sequence>
<name>X0UXB2_9ZZZZ</name>